<comment type="caution">
    <text evidence="2">The sequence shown here is derived from an EMBL/GenBank/DDBJ whole genome shotgun (WGS) entry which is preliminary data.</text>
</comment>
<dbReference type="AlphaFoldDB" id="A0A8J8JTZ9"/>
<evidence type="ECO:0000313" key="2">
    <source>
        <dbReference type="EMBL" id="NNV55039.1"/>
    </source>
</evidence>
<evidence type="ECO:0000313" key="3">
    <source>
        <dbReference type="Proteomes" id="UP000598971"/>
    </source>
</evidence>
<feature type="signal peptide" evidence="1">
    <location>
        <begin position="1"/>
        <end position="19"/>
    </location>
</feature>
<evidence type="ECO:0000256" key="1">
    <source>
        <dbReference type="SAM" id="SignalP"/>
    </source>
</evidence>
<proteinExistence type="predicted"/>
<organism evidence="2 3">
    <name type="scientific">Limnovirga soli</name>
    <dbReference type="NCBI Taxonomy" id="2656915"/>
    <lineage>
        <taxon>Bacteria</taxon>
        <taxon>Pseudomonadati</taxon>
        <taxon>Bacteroidota</taxon>
        <taxon>Chitinophagia</taxon>
        <taxon>Chitinophagales</taxon>
        <taxon>Chitinophagaceae</taxon>
        <taxon>Limnovirga</taxon>
    </lineage>
</organism>
<keyword evidence="3" id="KW-1185">Reference proteome</keyword>
<dbReference type="RefSeq" id="WP_171606970.1">
    <property type="nucleotide sequence ID" value="NZ_WHPF01000004.1"/>
</dbReference>
<gene>
    <name evidence="2" type="ORF">GD597_06185</name>
</gene>
<protein>
    <submittedName>
        <fullName evidence="2">Uncharacterized protein</fullName>
    </submittedName>
</protein>
<name>A0A8J8JTZ9_9BACT</name>
<accession>A0A8J8JTZ9</accession>
<dbReference type="Proteomes" id="UP000598971">
    <property type="component" value="Unassembled WGS sequence"/>
</dbReference>
<dbReference type="EMBL" id="WHPF01000004">
    <property type="protein sequence ID" value="NNV55039.1"/>
    <property type="molecule type" value="Genomic_DNA"/>
</dbReference>
<keyword evidence="1" id="KW-0732">Signal</keyword>
<dbReference type="InterPro" id="IPR013783">
    <property type="entry name" value="Ig-like_fold"/>
</dbReference>
<dbReference type="Gene3D" id="2.60.40.10">
    <property type="entry name" value="Immunoglobulins"/>
    <property type="match status" value="1"/>
</dbReference>
<feature type="chain" id="PRO_5035175085" evidence="1">
    <location>
        <begin position="20"/>
        <end position="368"/>
    </location>
</feature>
<sequence length="368" mass="40860">MYKKLVFLSALLIAISAKAQLTMTVEAPPSGLFYKTQLWNILMINSGTDATQMSIELILTNSSGQTVLTGTTPFIPVSAGTKQLQAADFSPIQYEYLSTEVTDHDPNGFLPIGTYDACYNLNVIDQGHPKQLQQDCISITVEPLSPPILSLPLNESVSENPYPQFTWLPPVPLNMFSLLTYDFVLVEVQEGQTSAEAIVQNMPVYFHSNESNIFINYPASGTPLDTGKLYAWQVIAKNEDVFAAQSEVWTFKVREDSLWSVLADGQSFVKLTQDPVSVITCQDILKMYYNNEADDTSLVYSISSLANEDLGAVVKTGTIPIQFGENFIELPLTNGDRLLEGKVYLFSVINSRNENWGIKIMYQQGTNQ</sequence>
<reference evidence="2" key="1">
    <citation type="submission" date="2019-10" db="EMBL/GenBank/DDBJ databases">
        <title>Draft genome sequence of Panacibacter sp. KCS-6.</title>
        <authorList>
            <person name="Yim K.J."/>
        </authorList>
    </citation>
    <scope>NUCLEOTIDE SEQUENCE</scope>
    <source>
        <strain evidence="2">KCS-6</strain>
    </source>
</reference>